<sequence length="214" mass="23393">MSRDNTKLFGPTMTHAMTSLMTKGLSLMITSSATNLTLSKDMERVILILKHLINNIQAVNGGAEPPPPLGSLSGLLNISNKAPDYMKFRPRGQMCPGYLRKRGATHHSSIKLNMKCSHKLCLSYCQMGQQVHHLTCNFKAHHYKPASLGDSAATSPVIGGLLTSSKPSGWIQGSWEATNSPPQWIQSNFLQADPVRSSQSNSYFHTNPMTALSI</sequence>
<name>A0A0L0VPN8_9BASI</name>
<organism evidence="1 2">
    <name type="scientific">Puccinia striiformis f. sp. tritici PST-78</name>
    <dbReference type="NCBI Taxonomy" id="1165861"/>
    <lineage>
        <taxon>Eukaryota</taxon>
        <taxon>Fungi</taxon>
        <taxon>Dikarya</taxon>
        <taxon>Basidiomycota</taxon>
        <taxon>Pucciniomycotina</taxon>
        <taxon>Pucciniomycetes</taxon>
        <taxon>Pucciniales</taxon>
        <taxon>Pucciniaceae</taxon>
        <taxon>Puccinia</taxon>
    </lineage>
</organism>
<comment type="caution">
    <text evidence="1">The sequence shown here is derived from an EMBL/GenBank/DDBJ whole genome shotgun (WGS) entry which is preliminary data.</text>
</comment>
<protein>
    <submittedName>
        <fullName evidence="1">Uncharacterized protein</fullName>
    </submittedName>
</protein>
<evidence type="ECO:0000313" key="2">
    <source>
        <dbReference type="Proteomes" id="UP000054564"/>
    </source>
</evidence>
<dbReference type="EMBL" id="AJIL01000031">
    <property type="protein sequence ID" value="KNF01253.1"/>
    <property type="molecule type" value="Genomic_DNA"/>
</dbReference>
<proteinExistence type="predicted"/>
<keyword evidence="2" id="KW-1185">Reference proteome</keyword>
<dbReference type="AlphaFoldDB" id="A0A0L0VPN8"/>
<gene>
    <name evidence="1" type="ORF">PSTG_05610</name>
</gene>
<reference evidence="2" key="1">
    <citation type="submission" date="2014-03" db="EMBL/GenBank/DDBJ databases">
        <title>The Genome Sequence of Puccinia striiformis f. sp. tritici PST-78.</title>
        <authorList>
            <consortium name="The Broad Institute Genome Sequencing Platform"/>
            <person name="Cuomo C."/>
            <person name="Hulbert S."/>
            <person name="Chen X."/>
            <person name="Walker B."/>
            <person name="Young S.K."/>
            <person name="Zeng Q."/>
            <person name="Gargeya S."/>
            <person name="Fitzgerald M."/>
            <person name="Haas B."/>
            <person name="Abouelleil A."/>
            <person name="Alvarado L."/>
            <person name="Arachchi H.M."/>
            <person name="Berlin A.M."/>
            <person name="Chapman S.B."/>
            <person name="Goldberg J."/>
            <person name="Griggs A."/>
            <person name="Gujja S."/>
            <person name="Hansen M."/>
            <person name="Howarth C."/>
            <person name="Imamovic A."/>
            <person name="Larimer J."/>
            <person name="McCowan C."/>
            <person name="Montmayeur A."/>
            <person name="Murphy C."/>
            <person name="Neiman D."/>
            <person name="Pearson M."/>
            <person name="Priest M."/>
            <person name="Roberts A."/>
            <person name="Saif S."/>
            <person name="Shea T."/>
            <person name="Sisk P."/>
            <person name="Sykes S."/>
            <person name="Wortman J."/>
            <person name="Nusbaum C."/>
            <person name="Birren B."/>
        </authorList>
    </citation>
    <scope>NUCLEOTIDE SEQUENCE [LARGE SCALE GENOMIC DNA]</scope>
    <source>
        <strain evidence="2">race PST-78</strain>
    </source>
</reference>
<dbReference type="Proteomes" id="UP000054564">
    <property type="component" value="Unassembled WGS sequence"/>
</dbReference>
<accession>A0A0L0VPN8</accession>
<evidence type="ECO:0000313" key="1">
    <source>
        <dbReference type="EMBL" id="KNF01253.1"/>
    </source>
</evidence>